<dbReference type="SMART" id="SM00827">
    <property type="entry name" value="PKS_AT"/>
    <property type="match status" value="1"/>
</dbReference>
<accession>A0A506U0R1</accession>
<dbReference type="InterPro" id="IPR001242">
    <property type="entry name" value="Condensation_dom"/>
</dbReference>
<dbReference type="PROSITE" id="PS52004">
    <property type="entry name" value="KS3_2"/>
    <property type="match status" value="1"/>
</dbReference>
<dbReference type="SUPFAM" id="SSF52777">
    <property type="entry name" value="CoA-dependent acyltransferases"/>
    <property type="match status" value="2"/>
</dbReference>
<feature type="region of interest" description="Disordered" evidence="8">
    <location>
        <begin position="1068"/>
        <end position="1107"/>
    </location>
</feature>
<dbReference type="InterPro" id="IPR014043">
    <property type="entry name" value="Acyl_transferase_dom"/>
</dbReference>
<dbReference type="SMART" id="SM00825">
    <property type="entry name" value="PKS_KS"/>
    <property type="match status" value="1"/>
</dbReference>
<dbReference type="InterPro" id="IPR000873">
    <property type="entry name" value="AMP-dep_synth/lig_dom"/>
</dbReference>
<dbReference type="EMBL" id="VHLH01000018">
    <property type="protein sequence ID" value="TPW27932.1"/>
    <property type="molecule type" value="Genomic_DNA"/>
</dbReference>
<feature type="compositionally biased region" description="Basic and acidic residues" evidence="8">
    <location>
        <begin position="1079"/>
        <end position="1095"/>
    </location>
</feature>
<dbReference type="Pfam" id="PF00668">
    <property type="entry name" value="Condensation"/>
    <property type="match status" value="1"/>
</dbReference>
<keyword evidence="3" id="KW-0808">Transferase</keyword>
<keyword evidence="2" id="KW-0597">Phosphoprotein</keyword>
<dbReference type="Gene3D" id="3.40.47.10">
    <property type="match status" value="1"/>
</dbReference>
<dbReference type="SUPFAM" id="SSF53474">
    <property type="entry name" value="alpha/beta-Hydrolases"/>
    <property type="match status" value="1"/>
</dbReference>
<feature type="domain" description="Carrier" evidence="9">
    <location>
        <begin position="928"/>
        <end position="1006"/>
    </location>
</feature>
<evidence type="ECO:0000256" key="4">
    <source>
        <dbReference type="ARBA" id="ARBA00022832"/>
    </source>
</evidence>
<dbReference type="Pfam" id="PF22621">
    <property type="entry name" value="CurL-like_PKS_C"/>
    <property type="match status" value="1"/>
</dbReference>
<evidence type="ECO:0000256" key="5">
    <source>
        <dbReference type="ARBA" id="ARBA00023098"/>
    </source>
</evidence>
<evidence type="ECO:0000256" key="1">
    <source>
        <dbReference type="ARBA" id="ARBA00022450"/>
    </source>
</evidence>
<dbReference type="InterPro" id="IPR045851">
    <property type="entry name" value="AMP-bd_C_sf"/>
</dbReference>
<dbReference type="Pfam" id="PF00550">
    <property type="entry name" value="PP-binding"/>
    <property type="match status" value="2"/>
</dbReference>
<dbReference type="Gene3D" id="3.30.70.3290">
    <property type="match status" value="1"/>
</dbReference>
<dbReference type="InterPro" id="IPR016036">
    <property type="entry name" value="Malonyl_transacylase_ACP-bd"/>
</dbReference>
<dbReference type="InterPro" id="IPR009081">
    <property type="entry name" value="PP-bd_ACP"/>
</dbReference>
<dbReference type="CDD" id="cd19531">
    <property type="entry name" value="LCL_NRPS-like"/>
    <property type="match status" value="1"/>
</dbReference>
<evidence type="ECO:0000313" key="12">
    <source>
        <dbReference type="Proteomes" id="UP000320314"/>
    </source>
</evidence>
<feature type="domain" description="Carrier" evidence="9">
    <location>
        <begin position="2055"/>
        <end position="2133"/>
    </location>
</feature>
<dbReference type="CDD" id="cd00833">
    <property type="entry name" value="PKS"/>
    <property type="match status" value="1"/>
</dbReference>
<dbReference type="FunFam" id="3.40.50.980:FF:000001">
    <property type="entry name" value="Non-ribosomal peptide synthetase"/>
    <property type="match status" value="1"/>
</dbReference>
<dbReference type="SUPFAM" id="SSF55048">
    <property type="entry name" value="Probable ACP-binding domain of malonyl-CoA ACP transacylase"/>
    <property type="match status" value="1"/>
</dbReference>
<dbReference type="Gene3D" id="3.30.300.30">
    <property type="match status" value="1"/>
</dbReference>
<dbReference type="PROSITE" id="PS00455">
    <property type="entry name" value="AMP_BINDING"/>
    <property type="match status" value="1"/>
</dbReference>
<comment type="similarity">
    <text evidence="7">In the C-terminal section; belongs to the NRP synthetase family.</text>
</comment>
<reference evidence="11 12" key="1">
    <citation type="submission" date="2019-06" db="EMBL/GenBank/DDBJ databases">
        <authorList>
            <person name="Li M."/>
        </authorList>
    </citation>
    <scope>NUCLEOTIDE SEQUENCE [LARGE SCALE GENOMIC DNA]</scope>
    <source>
        <strain evidence="11 12">BGMRC6574</strain>
    </source>
</reference>
<dbReference type="InterPro" id="IPR050091">
    <property type="entry name" value="PKS_NRPS_Biosynth_Enz"/>
</dbReference>
<sequence length="2426" mass="261805">MTDLRDFPNAIAIVGMGARLPGADNLDAFWDNLLAGRESIARFTDDELEDAFPPEIRNRENFVRARPILENVDLFDAGFFGMYPREAALTDPQQRVFLECAWEAIEQAGYDPREWPGLIGVFAGSSMPTYLMRNVLSDRSAVEGFGSEYQVGCYPELLGSSQDFLATRVSYRLNLRGPSMTLQTACSTSLTAVTLATQALLLHQCDMALAGGVSITFPQKRGYRSQEGGMVSADGHCRPFDIEADGTVFGSGAGVLLLKRLDDALADGDTIRAVIRGCGINNDGSGKIAFTAPSPEGQSEAIAQAYAAAEVDPASVGYIECHGTATPLGDPIEIEGLRKVFGTGGADAPRCAIGSVKGNIGHLDAAAGVAGVIKTVLALESGVIPPTAHFRQANPHLGLEDTPFFVSGKTTPWPEREDARRAGVSAFGVGGTNVHVVLEEAPPVASEVPARKEQLLVLSARSETALDAACERLAGHIERHPDVALADVASTLQIGRTRFEHRAALVCSDGEAAVRTLREGRAGGQVRGRANERPKVAFMFPGQGAQRPGMGRHLFDNEPVFRHEIERAHAALSERMDLIDVLYGNGDPAVAARRLRRTENAQPAIFAVAHALAQLLKSWDVRPDIMLGHSVGEFVAACLAGVFEFEEAIRLVALRGELMQALPEGRMLSVRSDTQTLAELLPAGAEIAAINAPKACVAAGPAEAIAALEQRLEEAGIMSRPLEASHAFHTAMVEPMIEPFMQHLAAIGPRTPTMPWISTATGDWITPEQAVDPAYWASHAHRAVCFAGAVKTAAEARPVFLELGPGAAMTSLVHAGVGRSAIAAACMPETAERHGHPLAAIARFWTAGGEPDWASIQDGARRLRVPLPTYPFERMRHFIDAPKPTIHSHNTGLDYKNADATRTNDRAGTQETPLMSVVPPPLSPSFDENAQTIRRDLLAILAQLSGQDFSGEEMDRTFLELGLDSLFLTQLTQEVQKRFAVNVTLRQLLNDVSTLPRLVEHVVRALPAPVFGIGSDAMTGGAMVPERTPATQETVIAAPRVPVDLAAMAARLEALSRQLEQHGAILQQLGPSSNGIGKHGAEPWKSRDAAGRETEPSGNGQGTVRPTDSQQELWLAAQLGRDASCAFNESLSVTLTGPLDAPVLSRAVETIVRRHESLRGRFSYDGTQFIVGDGSNIAVRRMDVSQADDPEAALNVHLAEDARTPFDLVEGPLMRVWLVRLSERLHVLVLSVHHLVCDGWSFNVVLDEVAQLYGAMREGKAPVDLAEPVSFLRYARSVNSDGARADDEAFWLSQFATLPAPLDLPTDRPRPLRRTFNGGSTTATIDEATMEAVKTAGARHGATLFTTLLTSLQILLSRLSGRMDIVVGIPAAEQSVLRESGALVGHCVNFLPLRATWDAQTRVDGLLKRNAAHVLEAFEHQRCTLGTLIRKLAVPKDPARMPLVEVEFNLDHIARNVTFEGLQTTYAPNPKRFSTFELSFNVVQEPGGLRLDCTYNTDLFAPETVAEWIELWRRVLRAMAAGDERPIGDLALFDPIDALAGRLEGPVVDLPEGTWTPDLIARQIALTPDRVAIRHDSESLTYGELGKRADAVAVALQRSGVETGHCVAVCLERSAWLPVTLLGVWKAGAAYLPLTPHHPKARRDAVLGEAEVAACVSDRKNAGDVLEGIETIVVEDALESYGGETPKVPANQSSDALAYVIYTSGSTGNPKGVEVRHRGLVNFLLSMQHEPGFAADDTLLAVTTVTFDIAALELFLPLVAGGCCHIASRRETRDGYDLLQTLEASGATMVQATPSTWRMLVEAGFVAPPGLRMLCGGEPMPGDLAAALLSGEGSLWNMYGPTETTIWSSLAPITDAGAPIGVGGPIANTTFVVLDENDALVPRGVSGQLHIGGEGVARGYRLRPDLTERAFVEIRGERLYRTGDRARILRDGSVRLAGRMDRQVKLRGFRIELGDVEAALRKAGLADCAAILREDQPGAPQIVAYYAGPSGSEMKEPDVRGALARLVPDYMIPAAFVRLDALPLGSSGKVDWRALPAPSTPPAVSRTRAASAPPAPVRALTRQAREEILARCASGVLSFPVDVDDDLFSLGVDSLSLFRIVSEARREGVTVSAADLFEKRTIAATLAGTPSGRPEERRKAQPGNIITLQGGSGRMPIFAIHNTFLFRGLAAALGPEQPFFAVPMPPELDGQAVDYTRLAARYAAIIRTVRPEGPCALIGFCFAGRLALEVAHQIREMGGEVKLIIAADAWAPQHALRLSRVGALMHLWTYRLHRAMHHLRRIHRERVRSLDQLAARSDVVRRLVVRGGNRLRTTFGQPTLTLEDEELARITRIETAGELAEIRPFEGDVLIVRSAAQPRGRFLDEALGWRAIVQGRVTVRDVPGLHENIFREGAPEFAAAVHEAIMGDERRESSNLPHRRISTLHG</sequence>
<dbReference type="Gene3D" id="3.40.50.12780">
    <property type="entry name" value="N-terminal domain of ligase-like"/>
    <property type="match status" value="1"/>
</dbReference>
<dbReference type="FunFam" id="3.40.47.10:FF:000042">
    <property type="entry name" value="Polyketide synthase Pks13"/>
    <property type="match status" value="1"/>
</dbReference>
<dbReference type="InterPro" id="IPR001227">
    <property type="entry name" value="Ac_transferase_dom_sf"/>
</dbReference>
<protein>
    <submittedName>
        <fullName evidence="11">Amino acid adenylation domain-containing protein</fullName>
    </submittedName>
</protein>
<proteinExistence type="inferred from homology"/>
<dbReference type="Gene3D" id="1.10.1200.10">
    <property type="entry name" value="ACP-like"/>
    <property type="match status" value="2"/>
</dbReference>
<evidence type="ECO:0000256" key="7">
    <source>
        <dbReference type="ARBA" id="ARBA00029443"/>
    </source>
</evidence>
<organism evidence="11 12">
    <name type="scientific">Pararhizobium mangrovi</name>
    <dbReference type="NCBI Taxonomy" id="2590452"/>
    <lineage>
        <taxon>Bacteria</taxon>
        <taxon>Pseudomonadati</taxon>
        <taxon>Pseudomonadota</taxon>
        <taxon>Alphaproteobacteria</taxon>
        <taxon>Hyphomicrobiales</taxon>
        <taxon>Rhizobiaceae</taxon>
        <taxon>Rhizobium/Agrobacterium group</taxon>
        <taxon>Pararhizobium</taxon>
    </lineage>
</organism>
<dbReference type="PROSITE" id="PS50075">
    <property type="entry name" value="CARRIER"/>
    <property type="match status" value="2"/>
</dbReference>
<dbReference type="Pfam" id="PF00109">
    <property type="entry name" value="ketoacyl-synt"/>
    <property type="match status" value="1"/>
</dbReference>
<dbReference type="SUPFAM" id="SSF53901">
    <property type="entry name" value="Thiolase-like"/>
    <property type="match status" value="1"/>
</dbReference>
<keyword evidence="1" id="KW-0596">Phosphopantetheine</keyword>
<dbReference type="InterPro" id="IPR029058">
    <property type="entry name" value="AB_hydrolase_fold"/>
</dbReference>
<dbReference type="InterPro" id="IPR010071">
    <property type="entry name" value="AA_adenyl_dom"/>
</dbReference>
<dbReference type="PANTHER" id="PTHR43775">
    <property type="entry name" value="FATTY ACID SYNTHASE"/>
    <property type="match status" value="1"/>
</dbReference>
<dbReference type="OrthoDB" id="9778690at2"/>
<dbReference type="InterPro" id="IPR023213">
    <property type="entry name" value="CAT-like_dom_sf"/>
</dbReference>
<evidence type="ECO:0000259" key="9">
    <source>
        <dbReference type="PROSITE" id="PS50075"/>
    </source>
</evidence>
<evidence type="ECO:0000256" key="3">
    <source>
        <dbReference type="ARBA" id="ARBA00022679"/>
    </source>
</evidence>
<evidence type="ECO:0000256" key="6">
    <source>
        <dbReference type="ARBA" id="ARBA00023268"/>
    </source>
</evidence>
<dbReference type="Gene3D" id="3.30.559.10">
    <property type="entry name" value="Chloramphenicol acetyltransferase-like domain"/>
    <property type="match status" value="1"/>
</dbReference>
<keyword evidence="12" id="KW-1185">Reference proteome</keyword>
<dbReference type="Pfam" id="PF00698">
    <property type="entry name" value="Acyl_transf_1"/>
    <property type="match status" value="1"/>
</dbReference>
<comment type="caution">
    <text evidence="11">The sequence shown here is derived from an EMBL/GenBank/DDBJ whole genome shotgun (WGS) entry which is preliminary data.</text>
</comment>
<dbReference type="Gene3D" id="3.40.366.10">
    <property type="entry name" value="Malonyl-Coenzyme A Acyl Carrier Protein, domain 2"/>
    <property type="match status" value="1"/>
</dbReference>
<dbReference type="InterPro" id="IPR016039">
    <property type="entry name" value="Thiolase-like"/>
</dbReference>
<dbReference type="SUPFAM" id="SSF47336">
    <property type="entry name" value="ACP-like"/>
    <property type="match status" value="2"/>
</dbReference>
<dbReference type="InterPro" id="IPR020841">
    <property type="entry name" value="PKS_Beta-ketoAc_synthase_dom"/>
</dbReference>
<dbReference type="InterPro" id="IPR036736">
    <property type="entry name" value="ACP-like_sf"/>
</dbReference>
<evidence type="ECO:0000313" key="11">
    <source>
        <dbReference type="EMBL" id="TPW27932.1"/>
    </source>
</evidence>
<dbReference type="InterPro" id="IPR042099">
    <property type="entry name" value="ANL_N_sf"/>
</dbReference>
<dbReference type="GO" id="GO:0031177">
    <property type="term" value="F:phosphopantetheine binding"/>
    <property type="evidence" value="ECO:0007669"/>
    <property type="project" value="InterPro"/>
</dbReference>
<feature type="compositionally biased region" description="Polar residues" evidence="8">
    <location>
        <begin position="1096"/>
        <end position="1107"/>
    </location>
</feature>
<dbReference type="InterPro" id="IPR001031">
    <property type="entry name" value="Thioesterase"/>
</dbReference>
<dbReference type="NCBIfam" id="TIGR01733">
    <property type="entry name" value="AA-adenyl-dom"/>
    <property type="match status" value="1"/>
</dbReference>
<dbReference type="GO" id="GO:0004312">
    <property type="term" value="F:fatty acid synthase activity"/>
    <property type="evidence" value="ECO:0007669"/>
    <property type="project" value="TreeGrafter"/>
</dbReference>
<feature type="domain" description="Ketosynthase family 3 (KS3)" evidence="10">
    <location>
        <begin position="8"/>
        <end position="440"/>
    </location>
</feature>
<dbReference type="GO" id="GO:0006633">
    <property type="term" value="P:fatty acid biosynthetic process"/>
    <property type="evidence" value="ECO:0007669"/>
    <property type="project" value="InterPro"/>
</dbReference>
<evidence type="ECO:0000259" key="10">
    <source>
        <dbReference type="PROSITE" id="PS52004"/>
    </source>
</evidence>
<dbReference type="InterPro" id="IPR014031">
    <property type="entry name" value="Ketoacyl_synth_C"/>
</dbReference>
<dbReference type="Gene3D" id="3.30.559.30">
    <property type="entry name" value="Nonribosomal peptide synthetase, condensation domain"/>
    <property type="match status" value="1"/>
</dbReference>
<dbReference type="InterPro" id="IPR018201">
    <property type="entry name" value="Ketoacyl_synth_AS"/>
</dbReference>
<dbReference type="InterPro" id="IPR020806">
    <property type="entry name" value="PKS_PP-bd"/>
</dbReference>
<dbReference type="PANTHER" id="PTHR43775:SF51">
    <property type="entry name" value="INACTIVE PHENOLPHTHIOCEROL SYNTHESIS POLYKETIDE SYNTHASE TYPE I PKS1-RELATED"/>
    <property type="match status" value="1"/>
</dbReference>
<dbReference type="PROSITE" id="PS00606">
    <property type="entry name" value="KS3_1"/>
    <property type="match status" value="1"/>
</dbReference>
<evidence type="ECO:0000256" key="8">
    <source>
        <dbReference type="SAM" id="MobiDB-lite"/>
    </source>
</evidence>
<dbReference type="Pfam" id="PF00975">
    <property type="entry name" value="Thioesterase"/>
    <property type="match status" value="1"/>
</dbReference>
<dbReference type="Pfam" id="PF02801">
    <property type="entry name" value="Ketoacyl-synt_C"/>
    <property type="match status" value="1"/>
</dbReference>
<dbReference type="RefSeq" id="WP_141166978.1">
    <property type="nucleotide sequence ID" value="NZ_VHLH01000018.1"/>
</dbReference>
<keyword evidence="4" id="KW-0276">Fatty acid metabolism</keyword>
<name>A0A506U0R1_9HYPH</name>
<dbReference type="SUPFAM" id="SSF52151">
    <property type="entry name" value="FabD/lysophospholipase-like"/>
    <property type="match status" value="1"/>
</dbReference>
<dbReference type="Pfam" id="PF00501">
    <property type="entry name" value="AMP-binding"/>
    <property type="match status" value="1"/>
</dbReference>
<dbReference type="InterPro" id="IPR014030">
    <property type="entry name" value="Ketoacyl_synth_N"/>
</dbReference>
<dbReference type="Proteomes" id="UP000320314">
    <property type="component" value="Unassembled WGS sequence"/>
</dbReference>
<dbReference type="SUPFAM" id="SSF56801">
    <property type="entry name" value="Acetyl-CoA synthetase-like"/>
    <property type="match status" value="1"/>
</dbReference>
<gene>
    <name evidence="11" type="ORF">FJU11_10330</name>
</gene>
<dbReference type="InterPro" id="IPR016035">
    <property type="entry name" value="Acyl_Trfase/lysoPLipase"/>
</dbReference>
<keyword evidence="6" id="KW-0511">Multifunctional enzyme</keyword>
<evidence type="ECO:0000256" key="2">
    <source>
        <dbReference type="ARBA" id="ARBA00022553"/>
    </source>
</evidence>
<dbReference type="SMART" id="SM00823">
    <property type="entry name" value="PKS_PP"/>
    <property type="match status" value="2"/>
</dbReference>
<dbReference type="Gene3D" id="3.40.50.1820">
    <property type="entry name" value="alpha/beta hydrolase"/>
    <property type="match status" value="1"/>
</dbReference>
<dbReference type="GO" id="GO:0044550">
    <property type="term" value="P:secondary metabolite biosynthetic process"/>
    <property type="evidence" value="ECO:0007669"/>
    <property type="project" value="UniProtKB-ARBA"/>
</dbReference>
<keyword evidence="5" id="KW-0443">Lipid metabolism</keyword>
<dbReference type="InterPro" id="IPR020845">
    <property type="entry name" value="AMP-binding_CS"/>
</dbReference>
<dbReference type="GO" id="GO:0004315">
    <property type="term" value="F:3-oxoacyl-[acyl-carrier-protein] synthase activity"/>
    <property type="evidence" value="ECO:0007669"/>
    <property type="project" value="InterPro"/>
</dbReference>